<dbReference type="Pfam" id="PF13714">
    <property type="entry name" value="PEP_mutase"/>
    <property type="match status" value="1"/>
</dbReference>
<dbReference type="OrthoDB" id="9771433at2"/>
<evidence type="ECO:0000256" key="8">
    <source>
        <dbReference type="ARBA" id="ARBA00057039"/>
    </source>
</evidence>
<evidence type="ECO:0000313" key="10">
    <source>
        <dbReference type="EMBL" id="GAN78102.1"/>
    </source>
</evidence>
<dbReference type="GO" id="GO:0019629">
    <property type="term" value="P:propionate catabolic process, 2-methylcitrate cycle"/>
    <property type="evidence" value="ECO:0007669"/>
    <property type="project" value="InterPro"/>
</dbReference>
<reference evidence="10 11" key="1">
    <citation type="submission" date="2012-11" db="EMBL/GenBank/DDBJ databases">
        <title>Whole genome sequence of Acidisphaera rubrifaciens HS-AP3.</title>
        <authorList>
            <person name="Azuma Y."/>
            <person name="Higashiura N."/>
            <person name="Hirakawa H."/>
            <person name="Matsushita K."/>
        </authorList>
    </citation>
    <scope>NUCLEOTIDE SEQUENCE [LARGE SCALE GENOMIC DNA]</scope>
    <source>
        <strain evidence="10 11">HS-AP3</strain>
    </source>
</reference>
<protein>
    <recommendedName>
        <fullName evidence="9">Methylisocitrate lyase</fullName>
        <ecNumber evidence="9">4.1.3.30</ecNumber>
    </recommendedName>
</protein>
<keyword evidence="11" id="KW-1185">Reference proteome</keyword>
<dbReference type="InterPro" id="IPR039556">
    <property type="entry name" value="ICL/PEPM"/>
</dbReference>
<dbReference type="GO" id="GO:0046421">
    <property type="term" value="F:methylisocitrate lyase activity"/>
    <property type="evidence" value="ECO:0007669"/>
    <property type="project" value="UniProtKB-EC"/>
</dbReference>
<comment type="subunit">
    <text evidence="7">Homotetramer; dimer of dimers.</text>
</comment>
<dbReference type="EMBL" id="BANB01000619">
    <property type="protein sequence ID" value="GAN78102.1"/>
    <property type="molecule type" value="Genomic_DNA"/>
</dbReference>
<dbReference type="Gene3D" id="3.20.20.60">
    <property type="entry name" value="Phosphoenolpyruvate-binding domains"/>
    <property type="match status" value="1"/>
</dbReference>
<sequence length="313" mass="33929">MTYLVADDLPREPAGARLRALLARPGILPMPGAHNGMAALQARRAGFEALYLSGAAMTASMGLPDLGVITVEDVCFFIRQVARSSGLPVLADGDTGYGEALNVMHMVRSFEDAGAAAVHIEDQLLPKKCGHLNDKRLADAHDMAAKVAAAARARRHLVIMARTDAAASEGMDGAVARARLFVEAGADAIFPEALTTAEMFREFARRMHAWRPDLPLLANMTEFGRTPFFTAAEFADMGYKMVIWPVSALRCANRAQEELYAAIARDGGTQNMVDRMQTRAELYETIDYAGYEALDASIVKTVVPQGMPQREVV</sequence>
<comment type="caution">
    <text evidence="10">The sequence shown here is derived from an EMBL/GenBank/DDBJ whole genome shotgun (WGS) entry which is preliminary data.</text>
</comment>
<proteinExistence type="inferred from homology"/>
<evidence type="ECO:0000256" key="5">
    <source>
        <dbReference type="ARBA" id="ARBA00022842"/>
    </source>
</evidence>
<keyword evidence="4" id="KW-0479">Metal-binding</keyword>
<comment type="pathway">
    <text evidence="9">Organic acid metabolism; propanoate degradation.</text>
</comment>
<dbReference type="UniPathway" id="UPA00946"/>
<evidence type="ECO:0000256" key="2">
    <source>
        <dbReference type="ARBA" id="ARBA00001946"/>
    </source>
</evidence>
<comment type="catalytic activity">
    <reaction evidence="1 9">
        <text>(2S,3R)-3-hydroxybutane-1,2,3-tricarboxylate = pyruvate + succinate</text>
        <dbReference type="Rhea" id="RHEA:16809"/>
        <dbReference type="ChEBI" id="CHEBI:15361"/>
        <dbReference type="ChEBI" id="CHEBI:30031"/>
        <dbReference type="ChEBI" id="CHEBI:57429"/>
        <dbReference type="EC" id="4.1.3.30"/>
    </reaction>
</comment>
<comment type="function">
    <text evidence="9">Catalyzes the thermodynamically favored C-C bond cleavage of (2R,3S)-2-methylisocitrate to yield pyruvate and succinate.</text>
</comment>
<keyword evidence="5" id="KW-0460">Magnesium</keyword>
<dbReference type="InterPro" id="IPR015813">
    <property type="entry name" value="Pyrv/PenolPyrv_kinase-like_dom"/>
</dbReference>
<comment type="similarity">
    <text evidence="3 9">Belongs to the isocitrate lyase/PEP mutase superfamily. Methylisocitrate lyase family.</text>
</comment>
<evidence type="ECO:0000313" key="11">
    <source>
        <dbReference type="Proteomes" id="UP000032680"/>
    </source>
</evidence>
<dbReference type="FunFam" id="3.20.20.60:FF:000009">
    <property type="entry name" value="2-methylisocitrate lyase"/>
    <property type="match status" value="1"/>
</dbReference>
<organism evidence="10 11">
    <name type="scientific">Acidisphaera rubrifaciens HS-AP3</name>
    <dbReference type="NCBI Taxonomy" id="1231350"/>
    <lineage>
        <taxon>Bacteria</taxon>
        <taxon>Pseudomonadati</taxon>
        <taxon>Pseudomonadota</taxon>
        <taxon>Alphaproteobacteria</taxon>
        <taxon>Acetobacterales</taxon>
        <taxon>Acetobacteraceae</taxon>
        <taxon>Acidisphaera</taxon>
    </lineage>
</organism>
<evidence type="ECO:0000256" key="4">
    <source>
        <dbReference type="ARBA" id="ARBA00022723"/>
    </source>
</evidence>
<dbReference type="RefSeq" id="WP_048862506.1">
    <property type="nucleotide sequence ID" value="NZ_BANB01000619.1"/>
</dbReference>
<dbReference type="PANTHER" id="PTHR42905:SF5">
    <property type="entry name" value="CARBOXYVINYL-CARBOXYPHOSPHONATE PHOSPHORYLMUTASE, CHLOROPLASTIC"/>
    <property type="match status" value="1"/>
</dbReference>
<keyword evidence="6 9" id="KW-0456">Lyase</keyword>
<dbReference type="InterPro" id="IPR040442">
    <property type="entry name" value="Pyrv_kinase-like_dom_sf"/>
</dbReference>
<dbReference type="SUPFAM" id="SSF51621">
    <property type="entry name" value="Phosphoenolpyruvate/pyruvate domain"/>
    <property type="match status" value="1"/>
</dbReference>
<evidence type="ECO:0000256" key="3">
    <source>
        <dbReference type="ARBA" id="ARBA00009282"/>
    </source>
</evidence>
<evidence type="ECO:0000256" key="1">
    <source>
        <dbReference type="ARBA" id="ARBA00001050"/>
    </source>
</evidence>
<dbReference type="PROSITE" id="PS00161">
    <property type="entry name" value="ISOCITRATE_LYASE"/>
    <property type="match status" value="1"/>
</dbReference>
<dbReference type="Proteomes" id="UP000032680">
    <property type="component" value="Unassembled WGS sequence"/>
</dbReference>
<dbReference type="NCBIfam" id="TIGR02317">
    <property type="entry name" value="prpB"/>
    <property type="match status" value="1"/>
</dbReference>
<dbReference type="AlphaFoldDB" id="A0A0D6P8W4"/>
<dbReference type="GO" id="GO:0046872">
    <property type="term" value="F:metal ion binding"/>
    <property type="evidence" value="ECO:0007669"/>
    <property type="project" value="UniProtKB-KW"/>
</dbReference>
<dbReference type="InterPro" id="IPR018523">
    <property type="entry name" value="Isocitrate_lyase_ph_CS"/>
</dbReference>
<evidence type="ECO:0000256" key="7">
    <source>
        <dbReference type="ARBA" id="ARBA00044762"/>
    </source>
</evidence>
<evidence type="ECO:0000256" key="6">
    <source>
        <dbReference type="ARBA" id="ARBA00023239"/>
    </source>
</evidence>
<accession>A0A0D6P8W4</accession>
<comment type="cofactor">
    <cofactor evidence="2">
        <name>Mg(2+)</name>
        <dbReference type="ChEBI" id="CHEBI:18420"/>
    </cofactor>
</comment>
<gene>
    <name evidence="10" type="ORF">Asru_0619_05</name>
</gene>
<comment type="function">
    <text evidence="8">Involved in the catabolism of short chain fatty acids (SCFA) via the 2-methylcitrate cycle I (propionate degradation route). Catalyzes the thermodynamically favored C-C bond cleavage of (2R,3S)-2-methylisocitrate to yield pyruvate and succinate via an alpha-carboxy-carbanion intermediate.</text>
</comment>
<dbReference type="CDD" id="cd00377">
    <property type="entry name" value="ICL_PEPM"/>
    <property type="match status" value="1"/>
</dbReference>
<name>A0A0D6P8W4_9PROT</name>
<dbReference type="InterPro" id="IPR012695">
    <property type="entry name" value="PrpB"/>
</dbReference>
<dbReference type="PANTHER" id="PTHR42905">
    <property type="entry name" value="PHOSPHOENOLPYRUVATE CARBOXYLASE"/>
    <property type="match status" value="1"/>
</dbReference>
<evidence type="ECO:0000256" key="9">
    <source>
        <dbReference type="RuleBase" id="RU361121"/>
    </source>
</evidence>
<dbReference type="EC" id="4.1.3.30" evidence="9"/>